<feature type="domain" description="PTS EIIB type-2" evidence="15">
    <location>
        <begin position="187"/>
        <end position="282"/>
    </location>
</feature>
<dbReference type="EMBL" id="CP118101">
    <property type="protein sequence ID" value="WDH84657.1"/>
    <property type="molecule type" value="Genomic_DNA"/>
</dbReference>
<keyword evidence="7" id="KW-0808">Transferase</keyword>
<dbReference type="InterPro" id="IPR013011">
    <property type="entry name" value="PTS_EIIB_2"/>
</dbReference>
<dbReference type="Pfam" id="PF02302">
    <property type="entry name" value="PTS_IIB"/>
    <property type="match status" value="1"/>
</dbReference>
<feature type="transmembrane region" description="Helical" evidence="13">
    <location>
        <begin position="576"/>
        <end position="598"/>
    </location>
</feature>
<evidence type="ECO:0000259" key="14">
    <source>
        <dbReference type="PROSITE" id="PS51094"/>
    </source>
</evidence>
<dbReference type="PROSITE" id="PS51104">
    <property type="entry name" value="PTS_EIIC_TYPE_2"/>
    <property type="match status" value="1"/>
</dbReference>
<feature type="transmembrane region" description="Helical" evidence="13">
    <location>
        <begin position="389"/>
        <end position="414"/>
    </location>
</feature>
<dbReference type="Pfam" id="PF02378">
    <property type="entry name" value="PTS_EIIC"/>
    <property type="match status" value="1"/>
</dbReference>
<dbReference type="FunFam" id="3.40.930.10:FF:000009">
    <property type="entry name" value="PTS system, fructose specific IIABC component"/>
    <property type="match status" value="1"/>
</dbReference>
<feature type="transmembrane region" description="Helical" evidence="13">
    <location>
        <begin position="360"/>
        <end position="377"/>
    </location>
</feature>
<dbReference type="PROSITE" id="PS00372">
    <property type="entry name" value="PTS_EIIA_TYPE_2_HIS"/>
    <property type="match status" value="1"/>
</dbReference>
<evidence type="ECO:0000256" key="11">
    <source>
        <dbReference type="ARBA" id="ARBA00023136"/>
    </source>
</evidence>
<dbReference type="InterPro" id="IPR003501">
    <property type="entry name" value="PTS_EIIB_2/3"/>
</dbReference>
<dbReference type="InterPro" id="IPR003352">
    <property type="entry name" value="PTS_EIIC"/>
</dbReference>
<dbReference type="SUPFAM" id="SSF52794">
    <property type="entry name" value="PTS system IIB component-like"/>
    <property type="match status" value="1"/>
</dbReference>
<keyword evidence="8" id="KW-0598">Phosphotransferase system</keyword>
<feature type="transmembrane region" description="Helical" evidence="13">
    <location>
        <begin position="605"/>
        <end position="635"/>
    </location>
</feature>
<feature type="transmembrane region" description="Helical" evidence="13">
    <location>
        <begin position="434"/>
        <end position="459"/>
    </location>
</feature>
<feature type="transmembrane region" description="Helical" evidence="13">
    <location>
        <begin position="466"/>
        <end position="488"/>
    </location>
</feature>
<dbReference type="AlphaFoldDB" id="A0AAX3N4V1"/>
<dbReference type="PROSITE" id="PS51094">
    <property type="entry name" value="PTS_EIIA_TYPE_2"/>
    <property type="match status" value="1"/>
</dbReference>
<evidence type="ECO:0000256" key="8">
    <source>
        <dbReference type="ARBA" id="ARBA00022683"/>
    </source>
</evidence>
<proteinExistence type="predicted"/>
<dbReference type="GO" id="GO:0009401">
    <property type="term" value="P:phosphoenolpyruvate-dependent sugar phosphotransferase system"/>
    <property type="evidence" value="ECO:0007669"/>
    <property type="project" value="UniProtKB-KW"/>
</dbReference>
<evidence type="ECO:0000256" key="2">
    <source>
        <dbReference type="ARBA" id="ARBA00004496"/>
    </source>
</evidence>
<protein>
    <submittedName>
        <fullName evidence="17">Fructose-specific PTS transporter subunit EIIC</fullName>
    </submittedName>
</protein>
<dbReference type="RefSeq" id="WP_274359823.1">
    <property type="nucleotide sequence ID" value="NZ_CP118101.1"/>
</dbReference>
<feature type="transmembrane region" description="Helical" evidence="13">
    <location>
        <begin position="515"/>
        <end position="538"/>
    </location>
</feature>
<evidence type="ECO:0000313" key="17">
    <source>
        <dbReference type="EMBL" id="WDH84657.1"/>
    </source>
</evidence>
<feature type="domain" description="PTS EIIC type-2" evidence="16">
    <location>
        <begin position="309"/>
        <end position="641"/>
    </location>
</feature>
<dbReference type="Gene3D" id="3.40.930.10">
    <property type="entry name" value="Mannitol-specific EII, Chain A"/>
    <property type="match status" value="1"/>
</dbReference>
<dbReference type="CDD" id="cd00211">
    <property type="entry name" value="PTS_IIA_fru"/>
    <property type="match status" value="1"/>
</dbReference>
<dbReference type="InterPro" id="IPR013014">
    <property type="entry name" value="PTS_EIIC_2"/>
</dbReference>
<dbReference type="GO" id="GO:0005351">
    <property type="term" value="F:carbohydrate:proton symporter activity"/>
    <property type="evidence" value="ECO:0007669"/>
    <property type="project" value="InterPro"/>
</dbReference>
<keyword evidence="4" id="KW-1003">Cell membrane</keyword>
<keyword evidence="9 13" id="KW-0812">Transmembrane</keyword>
<dbReference type="InterPro" id="IPR036095">
    <property type="entry name" value="PTS_EIIB-like_sf"/>
</dbReference>
<keyword evidence="5" id="KW-0597">Phosphoprotein</keyword>
<evidence type="ECO:0000256" key="1">
    <source>
        <dbReference type="ARBA" id="ARBA00004429"/>
    </source>
</evidence>
<evidence type="ECO:0000256" key="13">
    <source>
        <dbReference type="SAM" id="Phobius"/>
    </source>
</evidence>
<feature type="transmembrane region" description="Helical" evidence="13">
    <location>
        <begin position="320"/>
        <end position="340"/>
    </location>
</feature>
<dbReference type="PANTHER" id="PTHR30505">
    <property type="entry name" value="FRUCTOSE-LIKE PERMEASE"/>
    <property type="match status" value="1"/>
</dbReference>
<evidence type="ECO:0000256" key="7">
    <source>
        <dbReference type="ARBA" id="ARBA00022679"/>
    </source>
</evidence>
<keyword evidence="3" id="KW-0813">Transport</keyword>
<dbReference type="NCBIfam" id="TIGR00848">
    <property type="entry name" value="fruA"/>
    <property type="match status" value="1"/>
</dbReference>
<evidence type="ECO:0000256" key="5">
    <source>
        <dbReference type="ARBA" id="ARBA00022553"/>
    </source>
</evidence>
<dbReference type="InterPro" id="IPR006327">
    <property type="entry name" value="PTS_IIC_fruc"/>
</dbReference>
<feature type="domain" description="PTS EIIA type-2" evidence="14">
    <location>
        <begin position="5"/>
        <end position="149"/>
    </location>
</feature>
<reference evidence="17" key="1">
    <citation type="submission" date="2023-02" db="EMBL/GenBank/DDBJ databases">
        <title>Pathogen: clinical or host-associated sample.</title>
        <authorList>
            <person name="Hergert J."/>
            <person name="Casey R."/>
            <person name="Wagner J."/>
            <person name="Young E.L."/>
            <person name="Oakeson K.F."/>
        </authorList>
    </citation>
    <scope>NUCLEOTIDE SEQUENCE</scope>
    <source>
        <strain evidence="17">2022CK-00830</strain>
    </source>
</reference>
<evidence type="ECO:0000313" key="18">
    <source>
        <dbReference type="Proteomes" id="UP001220962"/>
    </source>
</evidence>
<evidence type="ECO:0000256" key="12">
    <source>
        <dbReference type="SAM" id="MobiDB-lite"/>
    </source>
</evidence>
<dbReference type="Proteomes" id="UP001220962">
    <property type="component" value="Chromosome"/>
</dbReference>
<dbReference type="InterPro" id="IPR002178">
    <property type="entry name" value="PTS_EIIA_type-2_dom"/>
</dbReference>
<name>A0AAX3N4V1_9BACL</name>
<evidence type="ECO:0000256" key="9">
    <source>
        <dbReference type="ARBA" id="ARBA00022692"/>
    </source>
</evidence>
<feature type="region of interest" description="Disordered" evidence="12">
    <location>
        <begin position="150"/>
        <end position="178"/>
    </location>
</feature>
<dbReference type="GO" id="GO:0022877">
    <property type="term" value="F:protein-N(PI)-phosphohistidine-fructose phosphotransferase system transporter activity"/>
    <property type="evidence" value="ECO:0007669"/>
    <property type="project" value="InterPro"/>
</dbReference>
<feature type="compositionally biased region" description="Basic and acidic residues" evidence="12">
    <location>
        <begin position="150"/>
        <end position="165"/>
    </location>
</feature>
<dbReference type="FunFam" id="3.40.50.2300:FF:000014">
    <property type="entry name" value="PTS system fructose-like transporter subunit IIB"/>
    <property type="match status" value="1"/>
</dbReference>
<evidence type="ECO:0000259" key="15">
    <source>
        <dbReference type="PROSITE" id="PS51099"/>
    </source>
</evidence>
<evidence type="ECO:0000256" key="3">
    <source>
        <dbReference type="ARBA" id="ARBA00022448"/>
    </source>
</evidence>
<dbReference type="PROSITE" id="PS51099">
    <property type="entry name" value="PTS_EIIB_TYPE_2"/>
    <property type="match status" value="1"/>
</dbReference>
<dbReference type="CDD" id="cd05569">
    <property type="entry name" value="PTS_IIB_fructose"/>
    <property type="match status" value="1"/>
</dbReference>
<dbReference type="NCBIfam" id="TIGR00829">
    <property type="entry name" value="FRU"/>
    <property type="match status" value="1"/>
</dbReference>
<keyword evidence="6" id="KW-0762">Sugar transport</keyword>
<evidence type="ECO:0000256" key="4">
    <source>
        <dbReference type="ARBA" id="ARBA00022475"/>
    </source>
</evidence>
<keyword evidence="10 13" id="KW-1133">Transmembrane helix</keyword>
<dbReference type="InterPro" id="IPR016152">
    <property type="entry name" value="PTrfase/Anion_transptr"/>
</dbReference>
<dbReference type="GO" id="GO:0090563">
    <property type="term" value="F:protein-phosphocysteine-sugar phosphotransferase activity"/>
    <property type="evidence" value="ECO:0007669"/>
    <property type="project" value="TreeGrafter"/>
</dbReference>
<dbReference type="Pfam" id="PF00359">
    <property type="entry name" value="PTS_EIIA_2"/>
    <property type="match status" value="1"/>
</dbReference>
<evidence type="ECO:0000256" key="10">
    <source>
        <dbReference type="ARBA" id="ARBA00022989"/>
    </source>
</evidence>
<accession>A0AAX3N4V1</accession>
<dbReference type="InterPro" id="IPR050864">
    <property type="entry name" value="Bacterial_PTS_Sugar_Transport"/>
</dbReference>
<sequence>MRITDLMIEETMIMNLKSTSKDGAMDELIASLASSGRINDPVLFKEMIYKREAESSTGIGGGIAMPHAKTAAVNEPTVVFAKSEAGVDFESLDGEPAHVFFMIAAPEGAGSTHLRTLAALSRLLIDNVFIERLLQTKTPNEVTALFNEKQAEEAEGSEKSEHKTNSADSSTNETLKPADQAEEIPFVVAVTACPTGIAHTFMAEDALKKKAQEMGVQIRVETNGSEGASNVLTEDEIRRAKGIIVAADKNVEMARFAGKPVLQRPVSDGIRKSEELISKAVKGDAPIYQAEGGAASPAADEKKSVGSTLYKNLMNGISHMLPFVVGGGILLAISFLIEQVAGEDNPIFQLLQTIGGGEGAFHFLIPILAGFIAMSIADRPALMPGMVGGLMAVNANAGFLGGLAAGFLAGYVVIGLRRVFKHLPKAIDGLKAILLYPVFGLLITGSLMFYIMSPIFSWINTGLIDVLNNLGTGNMVLLGIILGGMMSIDMGGPFNKAAYTFAIGVFTSSGNENGLMMAAVMAGGMVPPLAIALATTFFKNKFTEEERKSGITNYVLGLSFITEGAIPFAAADPLRVLTSCIVGSAVAGGLTQLWAINLPAPHGGIFVAALASNALMFLLAVVIGAVISGIILGLWKKPLKV</sequence>
<dbReference type="InterPro" id="IPR004715">
    <property type="entry name" value="PTS_IIA_fruc"/>
</dbReference>
<keyword evidence="11 13" id="KW-0472">Membrane</keyword>
<organism evidence="17 18">
    <name type="scientific">Paenibacillus urinalis</name>
    <dbReference type="NCBI Taxonomy" id="521520"/>
    <lineage>
        <taxon>Bacteria</taxon>
        <taxon>Bacillati</taxon>
        <taxon>Bacillota</taxon>
        <taxon>Bacilli</taxon>
        <taxon>Bacillales</taxon>
        <taxon>Paenibacillaceae</taxon>
        <taxon>Paenibacillus</taxon>
    </lineage>
</organism>
<dbReference type="Gene3D" id="3.40.50.2300">
    <property type="match status" value="1"/>
</dbReference>
<dbReference type="GO" id="GO:0005737">
    <property type="term" value="C:cytoplasm"/>
    <property type="evidence" value="ECO:0007669"/>
    <property type="project" value="UniProtKB-SubCell"/>
</dbReference>
<evidence type="ECO:0000256" key="6">
    <source>
        <dbReference type="ARBA" id="ARBA00022597"/>
    </source>
</evidence>
<feature type="transmembrane region" description="Helical" evidence="13">
    <location>
        <begin position="550"/>
        <end position="570"/>
    </location>
</feature>
<gene>
    <name evidence="17" type="ORF">PUW23_10775</name>
</gene>
<comment type="subcellular location">
    <subcellularLocation>
        <location evidence="1">Cell inner membrane</location>
        <topology evidence="1">Multi-pass membrane protein</topology>
    </subcellularLocation>
    <subcellularLocation>
        <location evidence="2">Cytoplasm</location>
    </subcellularLocation>
</comment>
<dbReference type="SUPFAM" id="SSF55804">
    <property type="entry name" value="Phoshotransferase/anion transport protein"/>
    <property type="match status" value="1"/>
</dbReference>
<dbReference type="InterPro" id="IPR003353">
    <property type="entry name" value="PTS_IIB_fruc"/>
</dbReference>
<dbReference type="NCBIfam" id="TIGR01427">
    <property type="entry name" value="PTS_IIC_fructo"/>
    <property type="match status" value="1"/>
</dbReference>
<dbReference type="GO" id="GO:0005886">
    <property type="term" value="C:plasma membrane"/>
    <property type="evidence" value="ECO:0007669"/>
    <property type="project" value="UniProtKB-SubCell"/>
</dbReference>
<evidence type="ECO:0000259" key="16">
    <source>
        <dbReference type="PROSITE" id="PS51104"/>
    </source>
</evidence>
<dbReference type="PANTHER" id="PTHR30505:SF28">
    <property type="entry name" value="PTS SYSTEM 2-O-ALPHA-MANNOSYL-D-GLYCERATE-SPECIFIC EIIABC COMPONENT"/>
    <property type="match status" value="1"/>
</dbReference>